<sequence>MPKLGDALALGHSCWGTLWAHTSLLCVQTCSLKGHTALPVWGCGDRVRNWTPQRQGVYRARRWPRDGLRWGGSVQRPQIAHEHAQRHVGLDTQLCTARLGVEVLGLTRQAWKQARVLPPSTGALACRPRELGLGDALRVPRARGERRRHTITNGVDCDLLKQMQELEQEKEVLLQGLEMMARGRDWYQQQLQRVRERRRRLGQSRARADVGAEGSPLPLGQLLPKVQEVARCLGELLAAACAGRAPPSLSSGPPCPAPSSPSAPGWQQQTVLMLKEQNRLLTQEVTDKSERITQLEQEKSALIKQLFEARALSQQDAGPLDSTFL</sequence>
<dbReference type="InParanoid" id="M3YH66"/>
<dbReference type="InterPro" id="IPR026828">
    <property type="entry name" value="SAPC2_1/2"/>
</dbReference>
<dbReference type="GO" id="GO:0005654">
    <property type="term" value="C:nucleoplasm"/>
    <property type="evidence" value="ECO:0007669"/>
    <property type="project" value="Ensembl"/>
</dbReference>
<evidence type="ECO:0000313" key="4">
    <source>
        <dbReference type="Ensembl" id="ENSMPUP00000010673.1"/>
    </source>
</evidence>
<dbReference type="AlphaFoldDB" id="M3YH66"/>
<feature type="chain" id="PRO_5004044829" evidence="3">
    <location>
        <begin position="21"/>
        <end position="325"/>
    </location>
</feature>
<name>M3YH66_MUSPF</name>
<keyword evidence="1" id="KW-0175">Coiled coil</keyword>
<dbReference type="STRING" id="9669.ENSMPUP00000010673"/>
<dbReference type="GO" id="GO:0043296">
    <property type="term" value="C:apical junction complex"/>
    <property type="evidence" value="ECO:0007669"/>
    <property type="project" value="Ensembl"/>
</dbReference>
<dbReference type="eggNOG" id="ENOG502QUJT">
    <property type="taxonomic scope" value="Eukaryota"/>
</dbReference>
<feature type="compositionally biased region" description="Low complexity" evidence="2">
    <location>
        <begin position="243"/>
        <end position="252"/>
    </location>
</feature>
<dbReference type="GeneTree" id="ENSGT00390000008072"/>
<protein>
    <submittedName>
        <fullName evidence="4">Suppressor APC domain containing 2</fullName>
    </submittedName>
</protein>
<keyword evidence="3" id="KW-0732">Signal</keyword>
<reference evidence="4" key="1">
    <citation type="submission" date="2024-06" db="UniProtKB">
        <authorList>
            <consortium name="Ensembl"/>
        </authorList>
    </citation>
    <scope>IDENTIFICATION</scope>
</reference>
<dbReference type="GO" id="GO:0005829">
    <property type="term" value="C:cytosol"/>
    <property type="evidence" value="ECO:0007669"/>
    <property type="project" value="Ensembl"/>
</dbReference>
<evidence type="ECO:0000256" key="3">
    <source>
        <dbReference type="SAM" id="SignalP"/>
    </source>
</evidence>
<dbReference type="GO" id="GO:0008284">
    <property type="term" value="P:positive regulation of cell population proliferation"/>
    <property type="evidence" value="ECO:0007669"/>
    <property type="project" value="Ensembl"/>
</dbReference>
<dbReference type="PANTHER" id="PTHR14907:SF3">
    <property type="entry name" value="SUPPRESSOR APC DOMAIN-CONTAINING PROTEIN 2"/>
    <property type="match status" value="1"/>
</dbReference>
<dbReference type="HOGENOM" id="CLU_855174_0_0_1"/>
<dbReference type="Pfam" id="PF11414">
    <property type="entry name" value="Suppressor_APC"/>
    <property type="match status" value="1"/>
</dbReference>
<dbReference type="GO" id="GO:1904777">
    <property type="term" value="P:negative regulation of protein localization to cell cortex"/>
    <property type="evidence" value="ECO:0007669"/>
    <property type="project" value="Ensembl"/>
</dbReference>
<dbReference type="GO" id="GO:0045179">
    <property type="term" value="C:apical cortex"/>
    <property type="evidence" value="ECO:0007669"/>
    <property type="project" value="Ensembl"/>
</dbReference>
<dbReference type="Ensembl" id="ENSMPUT00000010852.1">
    <property type="protein sequence ID" value="ENSMPUP00000010673.1"/>
    <property type="gene ID" value="ENSMPUG00000010761.1"/>
</dbReference>
<feature type="region of interest" description="Disordered" evidence="2">
    <location>
        <begin position="243"/>
        <end position="267"/>
    </location>
</feature>
<dbReference type="PANTHER" id="PTHR14907">
    <property type="entry name" value="FI14130P"/>
    <property type="match status" value="1"/>
</dbReference>
<dbReference type="EMBL" id="AEYP01042244">
    <property type="status" value="NOT_ANNOTATED_CDS"/>
    <property type="molecule type" value="Genomic_DNA"/>
</dbReference>
<evidence type="ECO:0000256" key="2">
    <source>
        <dbReference type="SAM" id="MobiDB-lite"/>
    </source>
</evidence>
<accession>M3YH66</accession>
<organism evidence="4">
    <name type="scientific">Mustela putorius furo</name>
    <name type="common">European domestic ferret</name>
    <name type="synonym">Mustela furo</name>
    <dbReference type="NCBI Taxonomy" id="9669"/>
    <lineage>
        <taxon>Eukaryota</taxon>
        <taxon>Metazoa</taxon>
        <taxon>Chordata</taxon>
        <taxon>Craniata</taxon>
        <taxon>Vertebrata</taxon>
        <taxon>Euteleostomi</taxon>
        <taxon>Mammalia</taxon>
        <taxon>Eutheria</taxon>
        <taxon>Laurasiatheria</taxon>
        <taxon>Carnivora</taxon>
        <taxon>Caniformia</taxon>
        <taxon>Musteloidea</taxon>
        <taxon>Mustelidae</taxon>
        <taxon>Mustelinae</taxon>
        <taxon>Mustela</taxon>
    </lineage>
</organism>
<feature type="coiled-coil region" evidence="1">
    <location>
        <begin position="278"/>
        <end position="312"/>
    </location>
</feature>
<feature type="signal peptide" evidence="3">
    <location>
        <begin position="1"/>
        <end position="20"/>
    </location>
</feature>
<dbReference type="KEGG" id="mpuf:101679872"/>
<dbReference type="GO" id="GO:0005730">
    <property type="term" value="C:nucleolus"/>
    <property type="evidence" value="ECO:0007669"/>
    <property type="project" value="Ensembl"/>
</dbReference>
<proteinExistence type="predicted"/>
<evidence type="ECO:0000256" key="1">
    <source>
        <dbReference type="SAM" id="Coils"/>
    </source>
</evidence>